<evidence type="ECO:0000256" key="4">
    <source>
        <dbReference type="ARBA" id="ARBA00022737"/>
    </source>
</evidence>
<evidence type="ECO:0000313" key="10">
    <source>
        <dbReference type="Proteomes" id="UP000298471"/>
    </source>
</evidence>
<dbReference type="NCBIfam" id="TIGR04183">
    <property type="entry name" value="Por_Secre_tail"/>
    <property type="match status" value="1"/>
</dbReference>
<keyword evidence="2" id="KW-0540">Nuclease</keyword>
<reference evidence="9 10" key="1">
    <citation type="submission" date="2019-04" db="EMBL/GenBank/DDBJ databases">
        <authorList>
            <person name="Feng G."/>
            <person name="Zhang J."/>
            <person name="Zhu H."/>
        </authorList>
    </citation>
    <scope>NUCLEOTIDE SEQUENCE [LARGE SCALE GENOMIC DNA]</scope>
    <source>
        <strain evidence="9 10">9PBR-1</strain>
    </source>
</reference>
<dbReference type="Pfam" id="PF18962">
    <property type="entry name" value="Por_Secre_tail"/>
    <property type="match status" value="1"/>
</dbReference>
<dbReference type="AlphaFoldDB" id="A0A4Z0QK75"/>
<comment type="similarity">
    <text evidence="1">Belongs to the EndA/NucM nuclease family.</text>
</comment>
<dbReference type="InterPro" id="IPR044925">
    <property type="entry name" value="His-Me_finger_sf"/>
</dbReference>
<dbReference type="Gene3D" id="2.60.40.2030">
    <property type="match status" value="2"/>
</dbReference>
<evidence type="ECO:0000256" key="1">
    <source>
        <dbReference type="ARBA" id="ARBA00006429"/>
    </source>
</evidence>
<dbReference type="InterPro" id="IPR007346">
    <property type="entry name" value="Endonuclease-I"/>
</dbReference>
<dbReference type="InterPro" id="IPR003644">
    <property type="entry name" value="Calx_beta"/>
</dbReference>
<organism evidence="9 10">
    <name type="scientific">Hymenobacter metallicola</name>
    <dbReference type="NCBI Taxonomy" id="2563114"/>
    <lineage>
        <taxon>Bacteria</taxon>
        <taxon>Pseudomonadati</taxon>
        <taxon>Bacteroidota</taxon>
        <taxon>Cytophagia</taxon>
        <taxon>Cytophagales</taxon>
        <taxon>Hymenobacteraceae</taxon>
        <taxon>Hymenobacter</taxon>
    </lineage>
</organism>
<dbReference type="SUPFAM" id="SSF141072">
    <property type="entry name" value="CalX-like"/>
    <property type="match status" value="2"/>
</dbReference>
<accession>A0A4Z0QK75</accession>
<dbReference type="InterPro" id="IPR026444">
    <property type="entry name" value="Secre_tail"/>
</dbReference>
<evidence type="ECO:0000313" key="9">
    <source>
        <dbReference type="EMBL" id="TGE29421.1"/>
    </source>
</evidence>
<keyword evidence="4" id="KW-0677">Repeat</keyword>
<dbReference type="SUPFAM" id="SSF54060">
    <property type="entry name" value="His-Me finger endonucleases"/>
    <property type="match status" value="1"/>
</dbReference>
<evidence type="ECO:0000256" key="3">
    <source>
        <dbReference type="ARBA" id="ARBA00022729"/>
    </source>
</evidence>
<keyword evidence="5" id="KW-0378">Hydrolase</keyword>
<evidence type="ECO:0000256" key="2">
    <source>
        <dbReference type="ARBA" id="ARBA00022722"/>
    </source>
</evidence>
<dbReference type="Pfam" id="PF04231">
    <property type="entry name" value="Endonuclease_1"/>
    <property type="match status" value="1"/>
</dbReference>
<dbReference type="OrthoDB" id="9770276at2"/>
<dbReference type="Proteomes" id="UP000298471">
    <property type="component" value="Unassembled WGS sequence"/>
</dbReference>
<proteinExistence type="inferred from homology"/>
<protein>
    <submittedName>
        <fullName evidence="9">T9SS type A sorting domain-containing protein</fullName>
    </submittedName>
</protein>
<name>A0A4Z0QK75_9BACT</name>
<keyword evidence="6" id="KW-0106">Calcium</keyword>
<evidence type="ECO:0000256" key="7">
    <source>
        <dbReference type="SAM" id="SignalP"/>
    </source>
</evidence>
<keyword evidence="10" id="KW-1185">Reference proteome</keyword>
<dbReference type="InterPro" id="IPR001322">
    <property type="entry name" value="Lamin_tail_dom"/>
</dbReference>
<feature type="chain" id="PRO_5021373426" evidence="7">
    <location>
        <begin position="39"/>
        <end position="786"/>
    </location>
</feature>
<dbReference type="Pfam" id="PF00932">
    <property type="entry name" value="LTD"/>
    <property type="match status" value="1"/>
</dbReference>
<evidence type="ECO:0000259" key="8">
    <source>
        <dbReference type="PROSITE" id="PS51841"/>
    </source>
</evidence>
<feature type="domain" description="LTD" evidence="8">
    <location>
        <begin position="522"/>
        <end position="636"/>
    </location>
</feature>
<dbReference type="GO" id="GO:0016787">
    <property type="term" value="F:hydrolase activity"/>
    <property type="evidence" value="ECO:0007669"/>
    <property type="project" value="UniProtKB-KW"/>
</dbReference>
<dbReference type="EMBL" id="SRMB01000001">
    <property type="protein sequence ID" value="TGE29421.1"/>
    <property type="molecule type" value="Genomic_DNA"/>
</dbReference>
<dbReference type="PROSITE" id="PS51841">
    <property type="entry name" value="LTD"/>
    <property type="match status" value="1"/>
</dbReference>
<sequence>MIFGYWGSLFIPFFILRMKHLFAWAWAAAMSLTMAATAQVMPPAPPANLQGQELKDWLRTNWYDGKRVDLGYDQARGKMYNYIDVYDGKLTCVYSGYSVPKTIDSAATSTGNVGLINCEHTIPQSWFDEVSRMKSDIHHLFPTYTQWNSNRGNDMFADVPDAQTQIWMRGTVSQSTIPTANLPEWSEDGGSLFEPREDHKGNVARCAFYFYTMHQGQKFDAGKDVITGLADLQTLYRWHLADPVDARERERNRRTAKSQGNFNPFIAYPELVARAYGLIVQPTFAFSTATGSILEGNSATKTYTTTVTVDPVPTSTISVQVQVNSANSSATTPEDFSFTTQTLTFAAGESSKTISVTVNGDTKPEADEVVQLELVSPSSGSSTGSASRHALVITNDDGEAPTLKFASLAGSLPEGNAGTQTYTVNVTFTGTPVASAVTVPILVVASSTSADATDYTLNTTSLTFAAGQTNQTLPVTITVNGDVTPEASETVYLRLGTPTGEAIVGNPGAHAFTIINDDQAPTSGPCTQLFFSEYVEASSGNTKVLEIFNPSQFAVDLDGIRVDLFANGSTTPTSQALSGSIAPGDVYVIANAGSAASVLAQADLTSNVTFFNGDDAIALFDGTDTLDVIGVIGQRPATGWAVTGGGTTTDNTLIRRRNVARGEARWSRGAATWQAIGADQYGNIGTHASDCLILGTKSAVVTNKLEVYPVPASHLLHVRLPELTTRTSVTISLFNALGQRVVSQQQQLGGSSAEATLDLRTLPAGLYTVRVTAGEKVYTSRAVVQP</sequence>
<dbReference type="PANTHER" id="PTHR33607">
    <property type="entry name" value="ENDONUCLEASE-1"/>
    <property type="match status" value="1"/>
</dbReference>
<comment type="caution">
    <text evidence="9">The sequence shown here is derived from an EMBL/GenBank/DDBJ whole genome shotgun (WGS) entry which is preliminary data.</text>
</comment>
<evidence type="ECO:0000256" key="6">
    <source>
        <dbReference type="ARBA" id="ARBA00022837"/>
    </source>
</evidence>
<dbReference type="PANTHER" id="PTHR33607:SF2">
    <property type="entry name" value="ENDONUCLEASE-1"/>
    <property type="match status" value="1"/>
</dbReference>
<dbReference type="Pfam" id="PF03160">
    <property type="entry name" value="Calx-beta"/>
    <property type="match status" value="2"/>
</dbReference>
<gene>
    <name evidence="9" type="ORF">E5K02_08210</name>
</gene>
<evidence type="ECO:0000256" key="5">
    <source>
        <dbReference type="ARBA" id="ARBA00022801"/>
    </source>
</evidence>
<feature type="signal peptide" evidence="7">
    <location>
        <begin position="1"/>
        <end position="38"/>
    </location>
</feature>
<dbReference type="GO" id="GO:0016020">
    <property type="term" value="C:membrane"/>
    <property type="evidence" value="ECO:0007669"/>
    <property type="project" value="InterPro"/>
</dbReference>
<dbReference type="InterPro" id="IPR038081">
    <property type="entry name" value="CalX-like_sf"/>
</dbReference>
<dbReference type="GO" id="GO:0004518">
    <property type="term" value="F:nuclease activity"/>
    <property type="evidence" value="ECO:0007669"/>
    <property type="project" value="UniProtKB-KW"/>
</dbReference>
<dbReference type="GO" id="GO:0007154">
    <property type="term" value="P:cell communication"/>
    <property type="evidence" value="ECO:0007669"/>
    <property type="project" value="InterPro"/>
</dbReference>
<keyword evidence="3 7" id="KW-0732">Signal</keyword>